<evidence type="ECO:0000313" key="4">
    <source>
        <dbReference type="Proteomes" id="UP000318453"/>
    </source>
</evidence>
<dbReference type="RefSeq" id="WP_146296039.1">
    <property type="nucleotide sequence ID" value="NZ_CP042326.1"/>
</dbReference>
<dbReference type="GO" id="GO:0030089">
    <property type="term" value="C:phycobilisome"/>
    <property type="evidence" value="ECO:0007669"/>
    <property type="project" value="UniProtKB-KW"/>
</dbReference>
<dbReference type="SUPFAM" id="SSF48371">
    <property type="entry name" value="ARM repeat"/>
    <property type="match status" value="1"/>
</dbReference>
<evidence type="ECO:0000256" key="2">
    <source>
        <dbReference type="ARBA" id="ARBA00022738"/>
    </source>
</evidence>
<dbReference type="PANTHER" id="PTHR12697:SF5">
    <property type="entry name" value="DEOXYHYPUSINE HYDROXYLASE"/>
    <property type="match status" value="1"/>
</dbReference>
<reference evidence="3 4" key="1">
    <citation type="submission" date="2019-08" db="EMBL/GenBank/DDBJ databases">
        <title>Carotenoids and Carotenoid Binding Proteins in the Halophilic Cyanobacterium Euhalothece sp. ZM00.</title>
        <authorList>
            <person name="Cho S.M."/>
            <person name="Song J.Y."/>
            <person name="Park Y.-I."/>
        </authorList>
    </citation>
    <scope>NUCLEOTIDE SEQUENCE [LARGE SCALE GENOMIC DNA]</scope>
    <source>
        <strain evidence="3 4">Z-M001</strain>
    </source>
</reference>
<dbReference type="KEGG" id="enn:FRE64_10565"/>
<dbReference type="EMBL" id="CP042326">
    <property type="protein sequence ID" value="QDZ40356.1"/>
    <property type="molecule type" value="Genomic_DNA"/>
</dbReference>
<organism evidence="3 4">
    <name type="scientific">Euhalothece natronophila Z-M001</name>
    <dbReference type="NCBI Taxonomy" id="522448"/>
    <lineage>
        <taxon>Bacteria</taxon>
        <taxon>Bacillati</taxon>
        <taxon>Cyanobacteriota</taxon>
        <taxon>Cyanophyceae</taxon>
        <taxon>Oscillatoriophycideae</taxon>
        <taxon>Chroococcales</taxon>
        <taxon>Halothecacae</taxon>
        <taxon>Halothece cluster</taxon>
        <taxon>Euhalothece</taxon>
    </lineage>
</organism>
<keyword evidence="4" id="KW-1185">Reference proteome</keyword>
<dbReference type="InterPro" id="IPR016024">
    <property type="entry name" value="ARM-type_fold"/>
</dbReference>
<sequence>MTSESLIEAVEKASSPDELVKAVWALSGSQSEDAIPTLIQVLGFNNPGAAIAAVEGLVKLGDVAVPILIRDLDGYDYGARAWAIRALSRIAHPDALDILTEAAAHDFALSVRRGAAKGLGDLRWEKLPPEAQEGAQKKVLETLKQVAKKDEEWIVRYAAIVGLESLAKQALTEEIKTFLQELEKQEKDLTARSRLRLAFTNQE</sequence>
<dbReference type="Pfam" id="PF13646">
    <property type="entry name" value="HEAT_2"/>
    <property type="match status" value="2"/>
</dbReference>
<evidence type="ECO:0000313" key="3">
    <source>
        <dbReference type="EMBL" id="QDZ40356.1"/>
    </source>
</evidence>
<keyword evidence="2" id="KW-0605">Phycobilisome</keyword>
<dbReference type="Gene3D" id="1.25.10.10">
    <property type="entry name" value="Leucine-rich Repeat Variant"/>
    <property type="match status" value="1"/>
</dbReference>
<evidence type="ECO:0000256" key="1">
    <source>
        <dbReference type="ARBA" id="ARBA00022549"/>
    </source>
</evidence>
<keyword evidence="1" id="KW-0042">Antenna complex</keyword>
<dbReference type="Proteomes" id="UP000318453">
    <property type="component" value="Chromosome"/>
</dbReference>
<dbReference type="InterPro" id="IPR011989">
    <property type="entry name" value="ARM-like"/>
</dbReference>
<dbReference type="AlphaFoldDB" id="A0A5B8NN76"/>
<accession>A0A5B8NN76</accession>
<name>A0A5B8NN76_9CHRO</name>
<protein>
    <submittedName>
        <fullName evidence="3">HEAT repeat domain-containing protein</fullName>
    </submittedName>
</protein>
<dbReference type="PANTHER" id="PTHR12697">
    <property type="entry name" value="PBS LYASE HEAT-LIKE PROTEIN"/>
    <property type="match status" value="1"/>
</dbReference>
<dbReference type="OrthoDB" id="428465at2"/>
<dbReference type="GO" id="GO:0016491">
    <property type="term" value="F:oxidoreductase activity"/>
    <property type="evidence" value="ECO:0007669"/>
    <property type="project" value="TreeGrafter"/>
</dbReference>
<proteinExistence type="predicted"/>
<gene>
    <name evidence="3" type="ORF">FRE64_10565</name>
</gene>